<dbReference type="Proteomes" id="UP000075885">
    <property type="component" value="Unassembled WGS sequence"/>
</dbReference>
<evidence type="ECO:0000313" key="4">
    <source>
        <dbReference type="Proteomes" id="UP000075885"/>
    </source>
</evidence>
<keyword evidence="4" id="KW-1185">Reference proteome</keyword>
<feature type="coiled-coil region" evidence="1">
    <location>
        <begin position="236"/>
        <end position="280"/>
    </location>
</feature>
<dbReference type="EnsemblMetazoa" id="AEPI000350-RA">
    <property type="protein sequence ID" value="AEPI000350-PA"/>
    <property type="gene ID" value="AEPI000350"/>
</dbReference>
<sequence>MNSSQSSDQDPGRKPSPFDNLSREDLVKKCKGLLGIAQKAKQAKDECQEENRRLKEQLGHFETQKNADKECIKAMQEVADSYMDQKLQATMKVDELEKQMAKLKAQLASEVSSHEEKISSMREEMDKLAKVEREAREYSAERFQELQEENANLEKERIALEQELIKLKGSQKVLGESTPTPREEKLIRKLKLYKAKVQEINAKLLLLKSDRKILLKTVKEYSDQVPKWQKDLVNASNVLFEKIRQLELEKSNLEENIGQHVEQQQALREENEQLERKVSELIW</sequence>
<reference evidence="4" key="1">
    <citation type="submission" date="2013-03" db="EMBL/GenBank/DDBJ databases">
        <title>The Genome Sequence of Anopheles epiroticus epiroticus2.</title>
        <authorList>
            <consortium name="The Broad Institute Genomics Platform"/>
            <person name="Neafsey D.E."/>
            <person name="Howell P."/>
            <person name="Walker B."/>
            <person name="Young S.K."/>
            <person name="Zeng Q."/>
            <person name="Gargeya S."/>
            <person name="Fitzgerald M."/>
            <person name="Haas B."/>
            <person name="Abouelleil A."/>
            <person name="Allen A.W."/>
            <person name="Alvarado L."/>
            <person name="Arachchi H.M."/>
            <person name="Berlin A.M."/>
            <person name="Chapman S.B."/>
            <person name="Gainer-Dewar J."/>
            <person name="Goldberg J."/>
            <person name="Griggs A."/>
            <person name="Gujja S."/>
            <person name="Hansen M."/>
            <person name="Howarth C."/>
            <person name="Imamovic A."/>
            <person name="Ireland A."/>
            <person name="Larimer J."/>
            <person name="McCowan C."/>
            <person name="Murphy C."/>
            <person name="Pearson M."/>
            <person name="Poon T.W."/>
            <person name="Priest M."/>
            <person name="Roberts A."/>
            <person name="Saif S."/>
            <person name="Shea T."/>
            <person name="Sisk P."/>
            <person name="Sykes S."/>
            <person name="Wortman J."/>
            <person name="Nusbaum C."/>
            <person name="Birren B."/>
        </authorList>
    </citation>
    <scope>NUCLEOTIDE SEQUENCE [LARGE SCALE GENOMIC DNA]</scope>
    <source>
        <strain evidence="4">Epiroticus2</strain>
    </source>
</reference>
<proteinExistence type="predicted"/>
<evidence type="ECO:0000256" key="2">
    <source>
        <dbReference type="SAM" id="MobiDB-lite"/>
    </source>
</evidence>
<protein>
    <submittedName>
        <fullName evidence="3">Uncharacterized protein</fullName>
    </submittedName>
</protein>
<reference evidence="3" key="2">
    <citation type="submission" date="2020-05" db="UniProtKB">
        <authorList>
            <consortium name="EnsemblMetazoa"/>
        </authorList>
    </citation>
    <scope>IDENTIFICATION</scope>
    <source>
        <strain evidence="3">Epiroticus2</strain>
    </source>
</reference>
<organism evidence="3 4">
    <name type="scientific">Anopheles epiroticus</name>
    <dbReference type="NCBI Taxonomy" id="199890"/>
    <lineage>
        <taxon>Eukaryota</taxon>
        <taxon>Metazoa</taxon>
        <taxon>Ecdysozoa</taxon>
        <taxon>Arthropoda</taxon>
        <taxon>Hexapoda</taxon>
        <taxon>Insecta</taxon>
        <taxon>Pterygota</taxon>
        <taxon>Neoptera</taxon>
        <taxon>Endopterygota</taxon>
        <taxon>Diptera</taxon>
        <taxon>Nematocera</taxon>
        <taxon>Culicoidea</taxon>
        <taxon>Culicidae</taxon>
        <taxon>Anophelinae</taxon>
        <taxon>Anopheles</taxon>
    </lineage>
</organism>
<dbReference type="VEuPathDB" id="VectorBase:AEPI000350"/>
<feature type="coiled-coil region" evidence="1">
    <location>
        <begin position="33"/>
        <end position="203"/>
    </location>
</feature>
<accession>A0A182P0B8</accession>
<dbReference type="STRING" id="199890.A0A182P0B8"/>
<dbReference type="AlphaFoldDB" id="A0A182P0B8"/>
<feature type="region of interest" description="Disordered" evidence="2">
    <location>
        <begin position="1"/>
        <end position="24"/>
    </location>
</feature>
<evidence type="ECO:0000256" key="1">
    <source>
        <dbReference type="SAM" id="Coils"/>
    </source>
</evidence>
<name>A0A182P0B8_9DIPT</name>
<evidence type="ECO:0000313" key="3">
    <source>
        <dbReference type="EnsemblMetazoa" id="AEPI000350-PA"/>
    </source>
</evidence>
<keyword evidence="1" id="KW-0175">Coiled coil</keyword>